<evidence type="ECO:0000256" key="5">
    <source>
        <dbReference type="ARBA" id="ARBA00023136"/>
    </source>
</evidence>
<protein>
    <recommendedName>
        <fullName evidence="7">3-oxo-5-alpha-steroid 4-dehydrogenase C-terminal domain-containing protein</fullName>
    </recommendedName>
</protein>
<dbReference type="PROSITE" id="PS50244">
    <property type="entry name" value="S5A_REDUCTASE"/>
    <property type="match status" value="1"/>
</dbReference>
<organism evidence="8 9">
    <name type="scientific">Kalanchoe fedtschenkoi</name>
    <name type="common">Lavender scallops</name>
    <name type="synonym">South American air plant</name>
    <dbReference type="NCBI Taxonomy" id="63787"/>
    <lineage>
        <taxon>Eukaryota</taxon>
        <taxon>Viridiplantae</taxon>
        <taxon>Streptophyta</taxon>
        <taxon>Embryophyta</taxon>
        <taxon>Tracheophyta</taxon>
        <taxon>Spermatophyta</taxon>
        <taxon>Magnoliopsida</taxon>
        <taxon>eudicotyledons</taxon>
        <taxon>Gunneridae</taxon>
        <taxon>Pentapetalae</taxon>
        <taxon>Saxifragales</taxon>
        <taxon>Crassulaceae</taxon>
        <taxon>Kalanchoe</taxon>
    </lineage>
</organism>
<feature type="transmembrane region" description="Helical" evidence="6">
    <location>
        <begin position="123"/>
        <end position="144"/>
    </location>
</feature>
<dbReference type="GO" id="GO:0016627">
    <property type="term" value="F:oxidoreductase activity, acting on the CH-CH group of donors"/>
    <property type="evidence" value="ECO:0007669"/>
    <property type="project" value="InterPro"/>
</dbReference>
<dbReference type="Gene3D" id="1.20.120.1630">
    <property type="match status" value="1"/>
</dbReference>
<dbReference type="GO" id="GO:0006629">
    <property type="term" value="P:lipid metabolic process"/>
    <property type="evidence" value="ECO:0007669"/>
    <property type="project" value="InterPro"/>
</dbReference>
<dbReference type="FunFam" id="1.20.120.1630:FF:000017">
    <property type="entry name" value="3-oxo-5-alpha-steroid 4-dehydrogenase family protein"/>
    <property type="match status" value="1"/>
</dbReference>
<keyword evidence="9" id="KW-1185">Reference proteome</keyword>
<keyword evidence="5 6" id="KW-0472">Membrane</keyword>
<dbReference type="PANTHER" id="PTHR10556:SF35">
    <property type="entry name" value="3-OXO-5-ALPHA-STEROID 4-DEHYDROGENASE FAMILY PROTEIN"/>
    <property type="match status" value="1"/>
</dbReference>
<comment type="similarity">
    <text evidence="2">Belongs to the steroid 5-alpha reductase family.</text>
</comment>
<dbReference type="InterPro" id="IPR039357">
    <property type="entry name" value="SRD5A/TECR"/>
</dbReference>
<feature type="transmembrane region" description="Helical" evidence="6">
    <location>
        <begin position="197"/>
        <end position="218"/>
    </location>
</feature>
<evidence type="ECO:0000313" key="9">
    <source>
        <dbReference type="Proteomes" id="UP000594263"/>
    </source>
</evidence>
<dbReference type="EnsemblPlants" id="Kaladp0053s0536.1.v1.1">
    <property type="protein sequence ID" value="Kaladp0053s0536.1.v1.1"/>
    <property type="gene ID" value="Kaladp0053s0536.v1.1"/>
</dbReference>
<feature type="transmembrane region" description="Helical" evidence="6">
    <location>
        <begin position="94"/>
        <end position="111"/>
    </location>
</feature>
<evidence type="ECO:0000256" key="6">
    <source>
        <dbReference type="SAM" id="Phobius"/>
    </source>
</evidence>
<reference evidence="8" key="1">
    <citation type="submission" date="2021-01" db="UniProtKB">
        <authorList>
            <consortium name="EnsemblPlants"/>
        </authorList>
    </citation>
    <scope>IDENTIFICATION</scope>
</reference>
<dbReference type="GO" id="GO:0016020">
    <property type="term" value="C:membrane"/>
    <property type="evidence" value="ECO:0007669"/>
    <property type="project" value="UniProtKB-SubCell"/>
</dbReference>
<keyword evidence="4 6" id="KW-1133">Transmembrane helix</keyword>
<evidence type="ECO:0000256" key="2">
    <source>
        <dbReference type="ARBA" id="ARBA00007742"/>
    </source>
</evidence>
<dbReference type="Proteomes" id="UP000594263">
    <property type="component" value="Unplaced"/>
</dbReference>
<dbReference type="Pfam" id="PF02544">
    <property type="entry name" value="Steroid_dh"/>
    <property type="match status" value="1"/>
</dbReference>
<dbReference type="InterPro" id="IPR001104">
    <property type="entry name" value="3-oxo-5_a-steroid_4-DH_C"/>
</dbReference>
<evidence type="ECO:0000256" key="1">
    <source>
        <dbReference type="ARBA" id="ARBA00004141"/>
    </source>
</evidence>
<evidence type="ECO:0000313" key="8">
    <source>
        <dbReference type="EnsemblPlants" id="Kaladp0053s0536.1.v1.1"/>
    </source>
</evidence>
<dbReference type="OMA" id="KFWHVVA"/>
<evidence type="ECO:0000256" key="4">
    <source>
        <dbReference type="ARBA" id="ARBA00022989"/>
    </source>
</evidence>
<feature type="domain" description="3-oxo-5-alpha-steroid 4-dehydrogenase C-terminal" evidence="7">
    <location>
        <begin position="153"/>
        <end position="268"/>
    </location>
</feature>
<feature type="transmembrane region" description="Helical" evidence="6">
    <location>
        <begin position="224"/>
        <end position="244"/>
    </location>
</feature>
<accession>A0A7N0U5P5</accession>
<feature type="transmembrane region" description="Helical" evidence="6">
    <location>
        <begin position="16"/>
        <end position="35"/>
    </location>
</feature>
<evidence type="ECO:0000256" key="3">
    <source>
        <dbReference type="ARBA" id="ARBA00022692"/>
    </source>
</evidence>
<dbReference type="PANTHER" id="PTHR10556">
    <property type="entry name" value="3-OXO-5-ALPHA-STEROID 4-DEHYDROGENASE"/>
    <property type="match status" value="1"/>
</dbReference>
<sequence>MPIPLLSAVFFPPPPSTFVTAMSVISVVSLANAGLSEIRGKHLQYSKFWNANGAKSSPLAGIKLSGKAGMALLYVPALVAALASFVVYPVEDVRFLLICSALALHFFKRVFEVLFIHKYSSKVMLESALVISLSYSLSTATMIYCQYLSKDFPEPSINLMYAGVVAFLIGICGNFYHHYLLSKLRESGSKEYKIPQGGLFSLVICPHYFFEIFGFLGFTLISQTLYALSFTMGTIFYLMGRSYVTRKWYASKFEDFPKHIKRLIPYVY</sequence>
<evidence type="ECO:0000259" key="7">
    <source>
        <dbReference type="Pfam" id="PF02544"/>
    </source>
</evidence>
<comment type="subcellular location">
    <subcellularLocation>
        <location evidence="1">Membrane</location>
        <topology evidence="1">Multi-pass membrane protein</topology>
    </subcellularLocation>
</comment>
<dbReference type="AlphaFoldDB" id="A0A7N0U5P5"/>
<keyword evidence="3 6" id="KW-0812">Transmembrane</keyword>
<dbReference type="Gramene" id="Kaladp0053s0536.1.v1.1">
    <property type="protein sequence ID" value="Kaladp0053s0536.1.v1.1"/>
    <property type="gene ID" value="Kaladp0053s0536.v1.1"/>
</dbReference>
<feature type="transmembrane region" description="Helical" evidence="6">
    <location>
        <begin position="71"/>
        <end position="88"/>
    </location>
</feature>
<proteinExistence type="inferred from homology"/>
<feature type="transmembrane region" description="Helical" evidence="6">
    <location>
        <begin position="156"/>
        <end position="176"/>
    </location>
</feature>
<name>A0A7N0U5P5_KALFE</name>